<dbReference type="AlphaFoldDB" id="S8D7J1"/>
<dbReference type="SUPFAM" id="SSF48371">
    <property type="entry name" value="ARM repeat"/>
    <property type="match status" value="1"/>
</dbReference>
<evidence type="ECO:0000313" key="2">
    <source>
        <dbReference type="Proteomes" id="UP000015453"/>
    </source>
</evidence>
<feature type="non-terminal residue" evidence="1">
    <location>
        <position position="1"/>
    </location>
</feature>
<dbReference type="InterPro" id="IPR011989">
    <property type="entry name" value="ARM-like"/>
</dbReference>
<dbReference type="EMBL" id="AUSU01008996">
    <property type="protein sequence ID" value="EPS58673.1"/>
    <property type="molecule type" value="Genomic_DNA"/>
</dbReference>
<keyword evidence="2" id="KW-1185">Reference proteome</keyword>
<dbReference type="InterPro" id="IPR016024">
    <property type="entry name" value="ARM-type_fold"/>
</dbReference>
<gene>
    <name evidence="1" type="ORF">M569_16140</name>
</gene>
<feature type="non-terminal residue" evidence="1">
    <location>
        <position position="91"/>
    </location>
</feature>
<dbReference type="Proteomes" id="UP000015453">
    <property type="component" value="Unassembled WGS sequence"/>
</dbReference>
<organism evidence="1 2">
    <name type="scientific">Genlisea aurea</name>
    <dbReference type="NCBI Taxonomy" id="192259"/>
    <lineage>
        <taxon>Eukaryota</taxon>
        <taxon>Viridiplantae</taxon>
        <taxon>Streptophyta</taxon>
        <taxon>Embryophyta</taxon>
        <taxon>Tracheophyta</taxon>
        <taxon>Spermatophyta</taxon>
        <taxon>Magnoliopsida</taxon>
        <taxon>eudicotyledons</taxon>
        <taxon>Gunneridae</taxon>
        <taxon>Pentapetalae</taxon>
        <taxon>asterids</taxon>
        <taxon>lamiids</taxon>
        <taxon>Lamiales</taxon>
        <taxon>Lentibulariaceae</taxon>
        <taxon>Genlisea</taxon>
    </lineage>
</organism>
<sequence>GSDGLDAGATLDSGVLSTLSVNRIILRIQSEDLGSRLEAAKEIRLLTKTSQRYRRFFSPAVEHLVDMLRCSSDVAKEVALAACLNLAVQDE</sequence>
<evidence type="ECO:0000313" key="1">
    <source>
        <dbReference type="EMBL" id="EPS58673.1"/>
    </source>
</evidence>
<comment type="caution">
    <text evidence="1">The sequence shown here is derived from an EMBL/GenBank/DDBJ whole genome shotgun (WGS) entry which is preliminary data.</text>
</comment>
<accession>S8D7J1</accession>
<dbReference type="OrthoDB" id="7537227at2759"/>
<proteinExistence type="predicted"/>
<evidence type="ECO:0008006" key="3">
    <source>
        <dbReference type="Google" id="ProtNLM"/>
    </source>
</evidence>
<name>S8D7J1_9LAMI</name>
<dbReference type="Gene3D" id="1.25.10.10">
    <property type="entry name" value="Leucine-rich Repeat Variant"/>
    <property type="match status" value="1"/>
</dbReference>
<protein>
    <recommendedName>
        <fullName evidence="3">Armadillo repeat-containing protein 8</fullName>
    </recommendedName>
</protein>
<reference evidence="1 2" key="1">
    <citation type="journal article" date="2013" name="BMC Genomics">
        <title>The miniature genome of a carnivorous plant Genlisea aurea contains a low number of genes and short non-coding sequences.</title>
        <authorList>
            <person name="Leushkin E.V."/>
            <person name="Sutormin R.A."/>
            <person name="Nabieva E.R."/>
            <person name="Penin A.A."/>
            <person name="Kondrashov A.S."/>
            <person name="Logacheva M.D."/>
        </authorList>
    </citation>
    <scope>NUCLEOTIDE SEQUENCE [LARGE SCALE GENOMIC DNA]</scope>
</reference>